<evidence type="ECO:0000313" key="1">
    <source>
        <dbReference type="EMBL" id="QJA81596.1"/>
    </source>
</evidence>
<dbReference type="EMBL" id="MT142464">
    <property type="protein sequence ID" value="QJA81596.1"/>
    <property type="molecule type" value="Genomic_DNA"/>
</dbReference>
<name>A0A6M3XNS8_9ZZZZ</name>
<accession>A0A6M3XNS8</accession>
<dbReference type="EMBL" id="MT144791">
    <property type="protein sequence ID" value="QJH99479.1"/>
    <property type="molecule type" value="Genomic_DNA"/>
</dbReference>
<gene>
    <name evidence="1" type="ORF">MM415A00505_0025</name>
    <name evidence="2" type="ORF">TM448B01599_0006</name>
</gene>
<reference evidence="2" key="1">
    <citation type="submission" date="2020-03" db="EMBL/GenBank/DDBJ databases">
        <title>The deep terrestrial virosphere.</title>
        <authorList>
            <person name="Holmfeldt K."/>
            <person name="Nilsson E."/>
            <person name="Simone D."/>
            <person name="Lopez-Fernandez M."/>
            <person name="Wu X."/>
            <person name="de Brujin I."/>
            <person name="Lundin D."/>
            <person name="Andersson A."/>
            <person name="Bertilsson S."/>
            <person name="Dopson M."/>
        </authorList>
    </citation>
    <scope>NUCLEOTIDE SEQUENCE</scope>
    <source>
        <strain evidence="1">MM415A00505</strain>
        <strain evidence="2">TM448B01599</strain>
    </source>
</reference>
<organism evidence="2">
    <name type="scientific">viral metagenome</name>
    <dbReference type="NCBI Taxonomy" id="1070528"/>
    <lineage>
        <taxon>unclassified sequences</taxon>
        <taxon>metagenomes</taxon>
        <taxon>organismal metagenomes</taxon>
    </lineage>
</organism>
<proteinExistence type="predicted"/>
<protein>
    <submittedName>
        <fullName evidence="2">Uncharacterized protein</fullName>
    </submittedName>
</protein>
<sequence>MKLNKLLIALFIFVTLLSATTILSQQQKQIGQPEASLFEENLFQVYVPFLGQWLPDVASELIGFQNFKTLQNMRYVDGGIEGVQGYSKINTSVVDASYYKPRSGYHFKKDRPAESHVLLQCYNYDGTLSKVYQNKTPIPNQGNFEAAPIHTDASYGTFTGIYGHHTLAVQELASADATHGIFVGISELSADATHGIVAEEVDVTAVITHDTPRARFSKGPMGTVIYSNGVESKIWSGDETLVAAFISSDADVTEYVTNGKDYTEQVNNEFSTLAESAGVSGYGSGGTAYFLVGTVRPASGLSFYVSAANLQVNNKIEISEWTGPAWSDLIETDSSGLTVDGKVSFASTVETSKPKYLEGRLLYWYLCQVQGGASIYNVTADLPWQNLVDIWDLVYRAPITFQASRSQNYEDWTSDVNTSSSDLYPIGAEVGGLKSTDHIIVGFENRVQAIYFDILSGNTEGFGPNTVISTWNGTAYVASGTTYDATGDIAGVTPLGQTGALKWDPPSKENEFSQYLFGVYGYFYKIKYGGTLGGTDAKKSAVIIDRVYGIPVPVKPYNFKFATFYKNRIFLCGYLKGNVPNRIDYCMANGPDIWNGAETSDDGRSSLYIGGGEELTSAIQIYNRYGANVYNNLLIFKNNETYLLIGDGPEDFQVHSISENIGCPAPYSLTTAELGYEMIPGELQRNVAIWLSSTGPYMFDGSVMLPIRGIDKYFDQNDDDYVGINSLIDAFAWYDTGHSEWNLRVSDYWFVYDFVRKRWYLKNVGAAEKPRCVFQVTNTGGNKHIYAGMDDGYMRRLDYGTDWDGTAIEQIVETGDFFLDGSGWHQTLLRRLKVESKVIDEAATLQVMHYRDTSSSGTSILSVDLSSGSNISNRTTKPLNHDGRYHRLKFSTETSGTTKGFQPLGLGYQYYVVREDKN</sequence>
<evidence type="ECO:0000313" key="2">
    <source>
        <dbReference type="EMBL" id="QJH99479.1"/>
    </source>
</evidence>
<dbReference type="AlphaFoldDB" id="A0A6M3XNS8"/>